<evidence type="ECO:0000313" key="2">
    <source>
        <dbReference type="Proteomes" id="UP001454036"/>
    </source>
</evidence>
<dbReference type="Proteomes" id="UP001454036">
    <property type="component" value="Unassembled WGS sequence"/>
</dbReference>
<dbReference type="AlphaFoldDB" id="A0AAV3RP44"/>
<proteinExistence type="predicted"/>
<gene>
    <name evidence="1" type="ORF">LIER_30876</name>
</gene>
<protein>
    <submittedName>
        <fullName evidence="1">Uncharacterized protein</fullName>
    </submittedName>
</protein>
<reference evidence="1 2" key="1">
    <citation type="submission" date="2024-01" db="EMBL/GenBank/DDBJ databases">
        <title>The complete chloroplast genome sequence of Lithospermum erythrorhizon: insights into the phylogenetic relationship among Boraginaceae species and the maternal lineages of purple gromwells.</title>
        <authorList>
            <person name="Okada T."/>
            <person name="Watanabe K."/>
        </authorList>
    </citation>
    <scope>NUCLEOTIDE SEQUENCE [LARGE SCALE GENOMIC DNA]</scope>
</reference>
<comment type="caution">
    <text evidence="1">The sequence shown here is derived from an EMBL/GenBank/DDBJ whole genome shotgun (WGS) entry which is preliminary data.</text>
</comment>
<name>A0AAV3RP44_LITER</name>
<evidence type="ECO:0000313" key="1">
    <source>
        <dbReference type="EMBL" id="GAA0183471.1"/>
    </source>
</evidence>
<accession>A0AAV3RP44</accession>
<dbReference type="EMBL" id="BAABME010011251">
    <property type="protein sequence ID" value="GAA0183471.1"/>
    <property type="molecule type" value="Genomic_DNA"/>
</dbReference>
<dbReference type="PANTHER" id="PTHR10492:SF94">
    <property type="entry name" value="ATP-DEPENDENT DNA HELICASE"/>
    <property type="match status" value="1"/>
</dbReference>
<sequence length="135" mass="15931">MLTEFFRINATNLEARKLNLLYKEFPQYYVCHTQFKTWTRRKKGVVIGTLCVVNPVEKERYYLKVLLSNVRCPTSYDDFLMIDGVLSNSFQETAHKRGLLHNDDDIEKTMEKAAIYRMPVALCRLFATLLHYCRP</sequence>
<dbReference type="PANTHER" id="PTHR10492">
    <property type="match status" value="1"/>
</dbReference>
<keyword evidence="2" id="KW-1185">Reference proteome</keyword>
<organism evidence="1 2">
    <name type="scientific">Lithospermum erythrorhizon</name>
    <name type="common">Purple gromwell</name>
    <name type="synonym">Lithospermum officinale var. erythrorhizon</name>
    <dbReference type="NCBI Taxonomy" id="34254"/>
    <lineage>
        <taxon>Eukaryota</taxon>
        <taxon>Viridiplantae</taxon>
        <taxon>Streptophyta</taxon>
        <taxon>Embryophyta</taxon>
        <taxon>Tracheophyta</taxon>
        <taxon>Spermatophyta</taxon>
        <taxon>Magnoliopsida</taxon>
        <taxon>eudicotyledons</taxon>
        <taxon>Gunneridae</taxon>
        <taxon>Pentapetalae</taxon>
        <taxon>asterids</taxon>
        <taxon>lamiids</taxon>
        <taxon>Boraginales</taxon>
        <taxon>Boraginaceae</taxon>
        <taxon>Boraginoideae</taxon>
        <taxon>Lithospermeae</taxon>
        <taxon>Lithospermum</taxon>
    </lineage>
</organism>